<dbReference type="Proteomes" id="UP000534294">
    <property type="component" value="Unassembled WGS sequence"/>
</dbReference>
<keyword evidence="2" id="KW-1185">Reference proteome</keyword>
<dbReference type="AlphaFoldDB" id="A0A7W7YH21"/>
<dbReference type="EMBL" id="JACHIF010000001">
    <property type="protein sequence ID" value="MBB5036028.1"/>
    <property type="molecule type" value="Genomic_DNA"/>
</dbReference>
<reference evidence="1 2" key="1">
    <citation type="submission" date="2020-08" db="EMBL/GenBank/DDBJ databases">
        <title>Genomic Encyclopedia of Type Strains, Phase IV (KMG-IV): sequencing the most valuable type-strain genomes for metagenomic binning, comparative biology and taxonomic classification.</title>
        <authorList>
            <person name="Goeker M."/>
        </authorList>
    </citation>
    <scope>NUCLEOTIDE SEQUENCE [LARGE SCALE GENOMIC DNA]</scope>
    <source>
        <strain evidence="1 2">DSM 12251</strain>
    </source>
</reference>
<evidence type="ECO:0000313" key="1">
    <source>
        <dbReference type="EMBL" id="MBB5036028.1"/>
    </source>
</evidence>
<evidence type="ECO:0000313" key="2">
    <source>
        <dbReference type="Proteomes" id="UP000534294"/>
    </source>
</evidence>
<comment type="caution">
    <text evidence="1">The sequence shown here is derived from an EMBL/GenBank/DDBJ whole genome shotgun (WGS) entry which is preliminary data.</text>
</comment>
<protein>
    <submittedName>
        <fullName evidence="1">Uncharacterized protein</fullName>
    </submittedName>
</protein>
<gene>
    <name evidence="1" type="ORF">HNQ64_000262</name>
</gene>
<accession>A0A7W7YH21</accession>
<organism evidence="1 2">
    <name type="scientific">Prosthecobacter dejongeii</name>
    <dbReference type="NCBI Taxonomy" id="48465"/>
    <lineage>
        <taxon>Bacteria</taxon>
        <taxon>Pseudomonadati</taxon>
        <taxon>Verrucomicrobiota</taxon>
        <taxon>Verrucomicrobiia</taxon>
        <taxon>Verrucomicrobiales</taxon>
        <taxon>Verrucomicrobiaceae</taxon>
        <taxon>Prosthecobacter</taxon>
    </lineage>
</organism>
<sequence>MTARLIHPFICAAALTQSAFSQSLLESVQRLSQIEKSSEGFNSQIYLKATAEALLAWEKADEEEKRRFASHLFGMHFRRSQIMASAHDYNAAAAELSAEAALQKDFEGRLEFTTKSPDSFFRNLVELQAQLTAEIGRDPLMGQVSYSFQREGEDFIAARFELGNEIADTTVPEVGPESALVLVHRLSKLDGKFVAAAPRLLVVAKGGRLPDVLKQATVEIVLDSAGRMSARRL</sequence>
<name>A0A7W7YH21_9BACT</name>
<proteinExistence type="predicted"/>